<evidence type="ECO:0000313" key="10">
    <source>
        <dbReference type="Proteomes" id="UP000722485"/>
    </source>
</evidence>
<keyword evidence="8" id="KW-0472">Membrane</keyword>
<dbReference type="InterPro" id="IPR002403">
    <property type="entry name" value="Cyt_P450_E_grp-IV"/>
</dbReference>
<sequence>MASTIIGNAVYDGAPASAPQGLIAELISRTSSTTAILAAVVLAGALVVPLLNKFLTPTMDLSEPPVIKPTIPFIGHIIGIIRHQSDYHRIVHNANPSKDIVTLPMLNGKMYAVFDPQLIQGVLRKKNASFEPFVTDFAQKTFGLSAYTFAKIESNPRLVPEFTDGIHASFQTDMLHKMNVHFLTYVSSKLGGIGTGAGVIDATNTGKEMLLEQGIQVDNLYLWCRDVITLASTRTLYGNHDPYNEDPSLVEMAWTFEQSIPYFLLSLFPSITMPKSYQARLKLQTIMSEYYTAEHDLNDPSTSQLVINRANALRKHGFTGNEIGLIDAILPIVAVVNTVPTIYWVLLYVFARPELVSRLRAEVEAAAKIMHNKDGAGRTATFNVAEFDTKLPLLVSCFRETLRLTDQSVSIRRIMDDLVVEGPGNRQYLLKKGTDIQLPCGVTHYEKSIWGEDAAEFDPERFLPSPKDKTPASIEADRKKKDAYFPFGGGRHLCPGRNFAFNEVIGFMATLLLGYEIEPVGMGFADLEMSPAVLASGTVKPKNRGVGLGGKIFRRNGWEDVQWNFEC</sequence>
<dbReference type="InterPro" id="IPR053007">
    <property type="entry name" value="CYP450_monoxygenase_sec-met"/>
</dbReference>
<name>A0A9P5HBQ7_9HYPO</name>
<evidence type="ECO:0000256" key="6">
    <source>
        <dbReference type="PIRSR" id="PIRSR602403-1"/>
    </source>
</evidence>
<evidence type="ECO:0000256" key="5">
    <source>
        <dbReference type="ARBA" id="ARBA00023033"/>
    </source>
</evidence>
<keyword evidence="8" id="KW-0812">Transmembrane</keyword>
<dbReference type="GO" id="GO:0005506">
    <property type="term" value="F:iron ion binding"/>
    <property type="evidence" value="ECO:0007669"/>
    <property type="project" value="InterPro"/>
</dbReference>
<keyword evidence="5 7" id="KW-0503">Monooxygenase</keyword>
<organism evidence="9 10">
    <name type="scientific">Cylindrodendrum hubeiense</name>
    <dbReference type="NCBI Taxonomy" id="595255"/>
    <lineage>
        <taxon>Eukaryota</taxon>
        <taxon>Fungi</taxon>
        <taxon>Dikarya</taxon>
        <taxon>Ascomycota</taxon>
        <taxon>Pezizomycotina</taxon>
        <taxon>Sordariomycetes</taxon>
        <taxon>Hypocreomycetidae</taxon>
        <taxon>Hypocreales</taxon>
        <taxon>Nectriaceae</taxon>
        <taxon>Cylindrodendrum</taxon>
    </lineage>
</organism>
<evidence type="ECO:0000256" key="1">
    <source>
        <dbReference type="ARBA" id="ARBA00001971"/>
    </source>
</evidence>
<protein>
    <recommendedName>
        <fullName evidence="11">Cytochrome P450</fullName>
    </recommendedName>
</protein>
<dbReference type="AlphaFoldDB" id="A0A9P5HBQ7"/>
<keyword evidence="3 6" id="KW-0479">Metal-binding</keyword>
<keyword evidence="6 7" id="KW-0349">Heme</keyword>
<dbReference type="PANTHER" id="PTHR47582:SF1">
    <property type="entry name" value="P450, PUTATIVE (EUROFUNG)-RELATED"/>
    <property type="match status" value="1"/>
</dbReference>
<keyword evidence="4 6" id="KW-0408">Iron</keyword>
<evidence type="ECO:0000256" key="4">
    <source>
        <dbReference type="ARBA" id="ARBA00023004"/>
    </source>
</evidence>
<comment type="caution">
    <text evidence="9">The sequence shown here is derived from an EMBL/GenBank/DDBJ whole genome shotgun (WGS) entry which is preliminary data.</text>
</comment>
<accession>A0A9P5HBQ7</accession>
<keyword evidence="8" id="KW-1133">Transmembrane helix</keyword>
<dbReference type="PRINTS" id="PR00465">
    <property type="entry name" value="EP450IV"/>
</dbReference>
<feature type="transmembrane region" description="Helical" evidence="8">
    <location>
        <begin position="328"/>
        <end position="350"/>
    </location>
</feature>
<comment type="cofactor">
    <cofactor evidence="1 6">
        <name>heme</name>
        <dbReference type="ChEBI" id="CHEBI:30413"/>
    </cofactor>
</comment>
<evidence type="ECO:0000256" key="2">
    <source>
        <dbReference type="ARBA" id="ARBA00010617"/>
    </source>
</evidence>
<dbReference type="InterPro" id="IPR017972">
    <property type="entry name" value="Cyt_P450_CS"/>
</dbReference>
<dbReference type="EMBL" id="JAANBB010000033">
    <property type="protein sequence ID" value="KAF7554335.1"/>
    <property type="molecule type" value="Genomic_DNA"/>
</dbReference>
<dbReference type="SUPFAM" id="SSF48264">
    <property type="entry name" value="Cytochrome P450"/>
    <property type="match status" value="1"/>
</dbReference>
<evidence type="ECO:0000256" key="3">
    <source>
        <dbReference type="ARBA" id="ARBA00022723"/>
    </source>
</evidence>
<dbReference type="Gene3D" id="1.10.630.10">
    <property type="entry name" value="Cytochrome P450"/>
    <property type="match status" value="1"/>
</dbReference>
<evidence type="ECO:0000313" key="9">
    <source>
        <dbReference type="EMBL" id="KAF7554335.1"/>
    </source>
</evidence>
<dbReference type="CDD" id="cd11040">
    <property type="entry name" value="CYP7_CYP8-like"/>
    <property type="match status" value="1"/>
</dbReference>
<comment type="similarity">
    <text evidence="2 7">Belongs to the cytochrome P450 family.</text>
</comment>
<dbReference type="PANTHER" id="PTHR47582">
    <property type="entry name" value="P450, PUTATIVE (EUROFUNG)-RELATED"/>
    <property type="match status" value="1"/>
</dbReference>
<evidence type="ECO:0000256" key="8">
    <source>
        <dbReference type="SAM" id="Phobius"/>
    </source>
</evidence>
<dbReference type="InterPro" id="IPR036396">
    <property type="entry name" value="Cyt_P450_sf"/>
</dbReference>
<dbReference type="GO" id="GO:0016705">
    <property type="term" value="F:oxidoreductase activity, acting on paired donors, with incorporation or reduction of molecular oxygen"/>
    <property type="evidence" value="ECO:0007669"/>
    <property type="project" value="InterPro"/>
</dbReference>
<dbReference type="OrthoDB" id="1470350at2759"/>
<dbReference type="GO" id="GO:0020037">
    <property type="term" value="F:heme binding"/>
    <property type="evidence" value="ECO:0007669"/>
    <property type="project" value="InterPro"/>
</dbReference>
<evidence type="ECO:0008006" key="11">
    <source>
        <dbReference type="Google" id="ProtNLM"/>
    </source>
</evidence>
<dbReference type="PROSITE" id="PS00086">
    <property type="entry name" value="CYTOCHROME_P450"/>
    <property type="match status" value="1"/>
</dbReference>
<dbReference type="GO" id="GO:0004497">
    <property type="term" value="F:monooxygenase activity"/>
    <property type="evidence" value="ECO:0007669"/>
    <property type="project" value="UniProtKB-KW"/>
</dbReference>
<evidence type="ECO:0000256" key="7">
    <source>
        <dbReference type="RuleBase" id="RU000461"/>
    </source>
</evidence>
<dbReference type="Proteomes" id="UP000722485">
    <property type="component" value="Unassembled WGS sequence"/>
</dbReference>
<proteinExistence type="inferred from homology"/>
<reference evidence="9" key="1">
    <citation type="submission" date="2020-03" db="EMBL/GenBank/DDBJ databases">
        <title>Draft Genome Sequence of Cylindrodendrum hubeiense.</title>
        <authorList>
            <person name="Buettner E."/>
            <person name="Kellner H."/>
        </authorList>
    </citation>
    <scope>NUCLEOTIDE SEQUENCE</scope>
    <source>
        <strain evidence="9">IHI 201604</strain>
    </source>
</reference>
<dbReference type="Pfam" id="PF00067">
    <property type="entry name" value="p450"/>
    <property type="match status" value="1"/>
</dbReference>
<gene>
    <name evidence="9" type="ORF">G7Z17_g2940</name>
</gene>
<feature type="binding site" description="axial binding residue" evidence="6">
    <location>
        <position position="494"/>
    </location>
    <ligand>
        <name>heme</name>
        <dbReference type="ChEBI" id="CHEBI:30413"/>
    </ligand>
    <ligandPart>
        <name>Fe</name>
        <dbReference type="ChEBI" id="CHEBI:18248"/>
    </ligandPart>
</feature>
<keyword evidence="10" id="KW-1185">Reference proteome</keyword>
<keyword evidence="7" id="KW-0560">Oxidoreductase</keyword>
<dbReference type="InterPro" id="IPR001128">
    <property type="entry name" value="Cyt_P450"/>
</dbReference>